<feature type="domain" description="SPOR" evidence="2">
    <location>
        <begin position="95"/>
        <end position="178"/>
    </location>
</feature>
<dbReference type="InterPro" id="IPR007730">
    <property type="entry name" value="SPOR-like_dom"/>
</dbReference>
<dbReference type="Pfam" id="PF05036">
    <property type="entry name" value="SPOR"/>
    <property type="match status" value="1"/>
</dbReference>
<reference evidence="3 4" key="1">
    <citation type="submission" date="2020-12" db="EMBL/GenBank/DDBJ databases">
        <title>Novel Thalassolituus-related marine hydrocarbonoclastic bacteria mediated algae-derived hydrocarbons mineralization in twilight zone of the northern South China Sea.</title>
        <authorList>
            <person name="Dong C."/>
        </authorList>
    </citation>
    <scope>NUCLEOTIDE SEQUENCE [LARGE SCALE GENOMIC DNA]</scope>
    <source>
        <strain evidence="3 4">IMCC1826</strain>
    </source>
</reference>
<gene>
    <name evidence="3" type="ORF">I9W95_09305</name>
</gene>
<accession>A0ABS7ZRR7</accession>
<proteinExistence type="predicted"/>
<dbReference type="RefSeq" id="WP_225674161.1">
    <property type="nucleotide sequence ID" value="NZ_JAEDAH010000043.1"/>
</dbReference>
<dbReference type="Proteomes" id="UP000714380">
    <property type="component" value="Unassembled WGS sequence"/>
</dbReference>
<dbReference type="EMBL" id="JAEDAH010000043">
    <property type="protein sequence ID" value="MCA6063803.1"/>
    <property type="molecule type" value="Genomic_DNA"/>
</dbReference>
<dbReference type="SUPFAM" id="SSF110997">
    <property type="entry name" value="Sporulation related repeat"/>
    <property type="match status" value="1"/>
</dbReference>
<keyword evidence="1" id="KW-0472">Membrane</keyword>
<keyword evidence="4" id="KW-1185">Reference proteome</keyword>
<dbReference type="PROSITE" id="PS51724">
    <property type="entry name" value="SPOR"/>
    <property type="match status" value="1"/>
</dbReference>
<dbReference type="PANTHER" id="PTHR38687">
    <property type="entry name" value="CELL DIVISION PROTEIN DEDD-RELATED"/>
    <property type="match status" value="1"/>
</dbReference>
<evidence type="ECO:0000313" key="4">
    <source>
        <dbReference type="Proteomes" id="UP000714380"/>
    </source>
</evidence>
<name>A0ABS7ZRR7_9GAMM</name>
<evidence type="ECO:0000259" key="2">
    <source>
        <dbReference type="PROSITE" id="PS51724"/>
    </source>
</evidence>
<feature type="transmembrane region" description="Helical" evidence="1">
    <location>
        <begin position="12"/>
        <end position="30"/>
    </location>
</feature>
<comment type="caution">
    <text evidence="3">The sequence shown here is derived from an EMBL/GenBank/DDBJ whole genome shotgun (WGS) entry which is preliminary data.</text>
</comment>
<evidence type="ECO:0000256" key="1">
    <source>
        <dbReference type="SAM" id="Phobius"/>
    </source>
</evidence>
<sequence length="178" mass="19959">MSEGGSKIPKWVWITTPTLALAFVGFILYLTTIPAGDELDAVKGDARKALQLGVEKAKEETAKQVSKPAYEFYKLLENQTVEVPEVEAYQSTPKDDVNYQYRLQAGSFRSADDAERLRASLLLEGLTAYRQESTVNGSTWHRVFVGPFTDRSKMNKAQDLLAERSISPLVLKEEVKKQ</sequence>
<dbReference type="Gene3D" id="3.30.70.1070">
    <property type="entry name" value="Sporulation related repeat"/>
    <property type="match status" value="1"/>
</dbReference>
<dbReference type="InterPro" id="IPR052521">
    <property type="entry name" value="Cell_div_SPOR-domain"/>
</dbReference>
<keyword evidence="1" id="KW-0812">Transmembrane</keyword>
<evidence type="ECO:0000313" key="3">
    <source>
        <dbReference type="EMBL" id="MCA6063803.1"/>
    </source>
</evidence>
<keyword evidence="1" id="KW-1133">Transmembrane helix</keyword>
<dbReference type="InterPro" id="IPR036680">
    <property type="entry name" value="SPOR-like_sf"/>
</dbReference>
<organism evidence="3 4">
    <name type="scientific">Thalassolituus marinus</name>
    <dbReference type="NCBI Taxonomy" id="671053"/>
    <lineage>
        <taxon>Bacteria</taxon>
        <taxon>Pseudomonadati</taxon>
        <taxon>Pseudomonadota</taxon>
        <taxon>Gammaproteobacteria</taxon>
        <taxon>Oceanospirillales</taxon>
        <taxon>Oceanospirillaceae</taxon>
        <taxon>Thalassolituus</taxon>
    </lineage>
</organism>
<protein>
    <submittedName>
        <fullName evidence="3">SPOR domain-containing protein</fullName>
    </submittedName>
</protein>